<proteinExistence type="predicted"/>
<dbReference type="AlphaFoldDB" id="A0A9E7FHB0"/>
<dbReference type="EMBL" id="CP097505">
    <property type="protein sequence ID" value="URD94221.1"/>
    <property type="molecule type" value="Genomic_DNA"/>
</dbReference>
<evidence type="ECO:0000313" key="2">
    <source>
        <dbReference type="Proteomes" id="UP001055439"/>
    </source>
</evidence>
<keyword evidence="2" id="KW-1185">Reference proteome</keyword>
<reference evidence="1" key="1">
    <citation type="submission" date="2022-05" db="EMBL/GenBank/DDBJ databases">
        <title>The Musa troglodytarum L. genome provides insights into the mechanism of non-climacteric behaviour and enrichment of carotenoids.</title>
        <authorList>
            <person name="Wang J."/>
        </authorList>
    </citation>
    <scope>NUCLEOTIDE SEQUENCE</scope>
    <source>
        <tissue evidence="1">Leaf</tissue>
    </source>
</reference>
<organism evidence="1 2">
    <name type="scientific">Musa troglodytarum</name>
    <name type="common">fe'i banana</name>
    <dbReference type="NCBI Taxonomy" id="320322"/>
    <lineage>
        <taxon>Eukaryota</taxon>
        <taxon>Viridiplantae</taxon>
        <taxon>Streptophyta</taxon>
        <taxon>Embryophyta</taxon>
        <taxon>Tracheophyta</taxon>
        <taxon>Spermatophyta</taxon>
        <taxon>Magnoliopsida</taxon>
        <taxon>Liliopsida</taxon>
        <taxon>Zingiberales</taxon>
        <taxon>Musaceae</taxon>
        <taxon>Musa</taxon>
    </lineage>
</organism>
<accession>A0A9E7FHB0</accession>
<gene>
    <name evidence="1" type="ORF">MUK42_01081</name>
</gene>
<sequence>MDQVNKEHQTQVAKDTHRIGMLRASSLCDLHKGELALWQGRSNHGGGGGSCNGLECPQLHLSAASGL</sequence>
<name>A0A9E7FHB0_9LILI</name>
<protein>
    <submittedName>
        <fullName evidence="1">Uncharacterized protein</fullName>
    </submittedName>
</protein>
<evidence type="ECO:0000313" key="1">
    <source>
        <dbReference type="EMBL" id="URD94221.1"/>
    </source>
</evidence>
<dbReference type="Proteomes" id="UP001055439">
    <property type="component" value="Chromosome 3"/>
</dbReference>